<sequence length="254" mass="29019">MYNRRLQLRHLATWLEKRDYIFRQYPRQSVSSLIFTGCYFPAYFPYATRNLQTLAAEHNTACAFDCCGKPLLEIGREADAQRVSRKISDQLQRLGVQELITVCPACFAHLKDRLTVPLRTVYEKLAEWGIERQNAASGQVFVPCPDRYGHRQLKQIAKILSGCQMELIANVPCCGLSGVFADDKTMARQMTARVKQRLSGTLYTYCASCSGQFQRHGLNPVRHLLAEILGVNEEPDTAHSLSNRWQFRRMALEL</sequence>
<name>A0A806K0F5_9BACT</name>
<accession>A0A806K0F5</accession>
<evidence type="ECO:0000313" key="2">
    <source>
        <dbReference type="EMBL" id="AGS53098.1"/>
    </source>
</evidence>
<dbReference type="EMBL" id="JQ844221">
    <property type="protein sequence ID" value="AGS53098.1"/>
    <property type="molecule type" value="Genomic_DNA"/>
</dbReference>
<dbReference type="AlphaFoldDB" id="A0A806K0F5"/>
<dbReference type="GO" id="GO:0016491">
    <property type="term" value="F:oxidoreductase activity"/>
    <property type="evidence" value="ECO:0007669"/>
    <property type="project" value="UniProtKB-ARBA"/>
</dbReference>
<protein>
    <recommendedName>
        <fullName evidence="1">Cysteine-rich domain-containing protein</fullName>
    </recommendedName>
</protein>
<feature type="domain" description="Cysteine-rich" evidence="1">
    <location>
        <begin position="34"/>
        <end position="111"/>
    </location>
</feature>
<organism evidence="2">
    <name type="scientific">uncultured bacterium contig00036</name>
    <dbReference type="NCBI Taxonomy" id="1181524"/>
    <lineage>
        <taxon>Bacteria</taxon>
        <taxon>environmental samples</taxon>
    </lineage>
</organism>
<proteinExistence type="predicted"/>
<evidence type="ECO:0000259" key="1">
    <source>
        <dbReference type="Pfam" id="PF02754"/>
    </source>
</evidence>
<feature type="domain" description="Cysteine-rich" evidence="1">
    <location>
        <begin position="140"/>
        <end position="213"/>
    </location>
</feature>
<reference evidence="2" key="1">
    <citation type="submission" date="2012-03" db="EMBL/GenBank/DDBJ databases">
        <title>Functional metagenomics reveals considerable lignocellulase gene clusters in the gut microbiome of a wood-feeding higher termite.</title>
        <authorList>
            <person name="Liu N."/>
        </authorList>
    </citation>
    <scope>NUCLEOTIDE SEQUENCE</scope>
</reference>
<dbReference type="Pfam" id="PF02754">
    <property type="entry name" value="CCG"/>
    <property type="match status" value="2"/>
</dbReference>
<dbReference type="InterPro" id="IPR004017">
    <property type="entry name" value="Cys_rich_dom"/>
</dbReference>